<dbReference type="GO" id="GO:0047676">
    <property type="term" value="F:arachidonate-CoA ligase activity"/>
    <property type="evidence" value="ECO:0007669"/>
    <property type="project" value="UniProtKB-EC"/>
</dbReference>
<dbReference type="SUPFAM" id="SSF56801">
    <property type="entry name" value="Acetyl-CoA synthetase-like"/>
    <property type="match status" value="1"/>
</dbReference>
<evidence type="ECO:0000256" key="3">
    <source>
        <dbReference type="ARBA" id="ARBA00022741"/>
    </source>
</evidence>
<evidence type="ECO:0000256" key="1">
    <source>
        <dbReference type="ARBA" id="ARBA00006432"/>
    </source>
</evidence>
<dbReference type="EC" id="6.2.1.3" evidence="13"/>
<evidence type="ECO:0000313" key="20">
    <source>
        <dbReference type="Proteomes" id="UP000663829"/>
    </source>
</evidence>
<evidence type="ECO:0000313" key="18">
    <source>
        <dbReference type="EMBL" id="CAF0948529.1"/>
    </source>
</evidence>
<keyword evidence="5" id="KW-0067">ATP-binding</keyword>
<dbReference type="EC" id="6.2.1.15" evidence="12"/>
<evidence type="ECO:0000256" key="7">
    <source>
        <dbReference type="ARBA" id="ARBA00024484"/>
    </source>
</evidence>
<dbReference type="Proteomes" id="UP000663829">
    <property type="component" value="Unassembled WGS sequence"/>
</dbReference>
<evidence type="ECO:0000256" key="14">
    <source>
        <dbReference type="ARBA" id="ARBA00032120"/>
    </source>
</evidence>
<protein>
    <recommendedName>
        <fullName evidence="14">Arachidonate--CoA ligase</fullName>
        <ecNumber evidence="12">6.2.1.15</ecNumber>
        <ecNumber evidence="13">6.2.1.3</ecNumber>
    </recommendedName>
</protein>
<dbReference type="Pfam" id="PF00501">
    <property type="entry name" value="AMP-binding"/>
    <property type="match status" value="1"/>
</dbReference>
<comment type="catalytic activity">
    <reaction evidence="6">
        <text>5-hydroxy-(6E,8Z,11Z,14Z)-eicosatetraenoate + ATP + CoA = 5-hydroxy-(6E,8Z,11Z,14Z)-eicosatetraenoyl-CoA + AMP + diphosphate</text>
        <dbReference type="Rhea" id="RHEA:52108"/>
        <dbReference type="ChEBI" id="CHEBI:30616"/>
        <dbReference type="ChEBI" id="CHEBI:33019"/>
        <dbReference type="ChEBI" id="CHEBI:57287"/>
        <dbReference type="ChEBI" id="CHEBI:65341"/>
        <dbReference type="ChEBI" id="CHEBI:136407"/>
        <dbReference type="ChEBI" id="CHEBI:456215"/>
    </reaction>
    <physiologicalReaction direction="left-to-right" evidence="6">
        <dbReference type="Rhea" id="RHEA:52109"/>
    </physiologicalReaction>
</comment>
<evidence type="ECO:0000256" key="13">
    <source>
        <dbReference type="ARBA" id="ARBA00026121"/>
    </source>
</evidence>
<comment type="catalytic activity">
    <reaction evidence="10">
        <text>(5Z,8Z,11Z,14Z)-eicosatetraenoate + ATP + CoA = (5Z,8Z,11Z,14Z)-eicosatetraenoyl-CoA + AMP + diphosphate</text>
        <dbReference type="Rhea" id="RHEA:19713"/>
        <dbReference type="ChEBI" id="CHEBI:30616"/>
        <dbReference type="ChEBI" id="CHEBI:32395"/>
        <dbReference type="ChEBI" id="CHEBI:33019"/>
        <dbReference type="ChEBI" id="CHEBI:57287"/>
        <dbReference type="ChEBI" id="CHEBI:57368"/>
        <dbReference type="ChEBI" id="CHEBI:456215"/>
        <dbReference type="EC" id="6.2.1.15"/>
    </reaction>
    <physiologicalReaction direction="left-to-right" evidence="10">
        <dbReference type="Rhea" id="RHEA:19714"/>
    </physiologicalReaction>
</comment>
<keyword evidence="20" id="KW-1185">Reference proteome</keyword>
<comment type="caution">
    <text evidence="18">The sequence shown here is derived from an EMBL/GenBank/DDBJ whole genome shotgun (WGS) entry which is preliminary data.</text>
</comment>
<dbReference type="InterPro" id="IPR045311">
    <property type="entry name" value="LC-FACS_euk"/>
</dbReference>
<dbReference type="AlphaFoldDB" id="A0A814CVD0"/>
<proteinExistence type="inferred from homology"/>
<keyword evidence="16" id="KW-1133">Transmembrane helix</keyword>
<comment type="catalytic activity">
    <reaction evidence="11">
        <text>(E)-hexadec-2-enoate + ATP + CoA = (2E)-hexadecenoyl-CoA + AMP + diphosphate</text>
        <dbReference type="Rhea" id="RHEA:36139"/>
        <dbReference type="ChEBI" id="CHEBI:30616"/>
        <dbReference type="ChEBI" id="CHEBI:33019"/>
        <dbReference type="ChEBI" id="CHEBI:57287"/>
        <dbReference type="ChEBI" id="CHEBI:61526"/>
        <dbReference type="ChEBI" id="CHEBI:72745"/>
        <dbReference type="ChEBI" id="CHEBI:456215"/>
    </reaction>
    <physiologicalReaction direction="left-to-right" evidence="11">
        <dbReference type="Rhea" id="RHEA:36140"/>
    </physiologicalReaction>
</comment>
<feature type="transmembrane region" description="Helical" evidence="16">
    <location>
        <begin position="12"/>
        <end position="33"/>
    </location>
</feature>
<evidence type="ECO:0000256" key="8">
    <source>
        <dbReference type="ARBA" id="ARBA00024495"/>
    </source>
</evidence>
<dbReference type="OrthoDB" id="1700726at2759"/>
<sequence>MDNSSDSDHAVISYSNVAAIGVGVALVAAGAIYSNYKVIRDNMSSLMIDESIGTTDNVDWNCLTIPAETQGCSQARVFSKLADRQLVTTGKSEREGRKFQTIYEGFKIGKEIAKKIGDGKCLGYRQNRESPYEWLSYDQVEQGAIEIGSGLIHIGENFGQKTFIGIYAVNSVEWMMTAVACHFHSMIYVPLYDTLGEIAIVHIINQTRLSTIFVDKPENVLNLIKLRSKVQSLKRLVITRTMPAEKEIEIRKQATEANLEITTFNELREQGRAHPSPDHPPKPDDLIEICYTSGTAGLPKGAMLTQTNIISIIQSISEFFRLVFTEQETLISYLPLAHSYEQGIELFCLCSGHKIGYYLGDVRQLADDIKALKPTVMPCVPRLLNRMYDNIQTTIGRLGFFKRSLFQYAFSMKYEEIMQKHRVNRHLIWDKVIFKQIQQRLGGNLKLVVNGAAPLSPKILEFLKIVCGAYVVEGYGQTECCGMASCQPPGDSSVGNIGVPLACNMIKLCDVPDMEYYAKDNIGELCIKGSNVFAGYYNDEEKTREAIDEDGWLHTGDIASWMKTGQIQIVDRKKHMFKLSQGEYLAPDRLENVYIQSKYVAQVYVHGNAYKSCTVAIIVPDSEVLENYAKSNKLTTDMIELCKRKDIKQLILDDMKNLETANDLKGFEKAKDIYLHPEVFTIENNLLTPTLKSKRPELAKYFDKQIEEMYKNID</sequence>
<dbReference type="GO" id="GO:0016020">
    <property type="term" value="C:membrane"/>
    <property type="evidence" value="ECO:0007669"/>
    <property type="project" value="TreeGrafter"/>
</dbReference>
<dbReference type="InterPro" id="IPR042099">
    <property type="entry name" value="ANL_N_sf"/>
</dbReference>
<dbReference type="EMBL" id="CAJOBC010002266">
    <property type="protein sequence ID" value="CAF3724441.1"/>
    <property type="molecule type" value="Genomic_DNA"/>
</dbReference>
<dbReference type="GO" id="GO:0005783">
    <property type="term" value="C:endoplasmic reticulum"/>
    <property type="evidence" value="ECO:0007669"/>
    <property type="project" value="TreeGrafter"/>
</dbReference>
<keyword evidence="2" id="KW-0436">Ligase</keyword>
<evidence type="ECO:0000256" key="5">
    <source>
        <dbReference type="ARBA" id="ARBA00022840"/>
    </source>
</evidence>
<comment type="catalytic activity">
    <reaction evidence="8">
        <text>12-hydroxy-(5Z,8Z,10E,14Z)-eicosatetraenoate + ATP + CoA = 12-hydroxy-(5Z,8Z,10E,14Z)-eicosatetraenoyl-CoA + AMP + diphosphate</text>
        <dbReference type="Rhea" id="RHEA:52112"/>
        <dbReference type="ChEBI" id="CHEBI:30616"/>
        <dbReference type="ChEBI" id="CHEBI:33019"/>
        <dbReference type="ChEBI" id="CHEBI:57287"/>
        <dbReference type="ChEBI" id="CHEBI:90718"/>
        <dbReference type="ChEBI" id="CHEBI:136408"/>
        <dbReference type="ChEBI" id="CHEBI:456215"/>
    </reaction>
    <physiologicalReaction direction="left-to-right" evidence="8">
        <dbReference type="Rhea" id="RHEA:52113"/>
    </physiologicalReaction>
</comment>
<dbReference type="EMBL" id="CAJNOQ010002266">
    <property type="protein sequence ID" value="CAF0948529.1"/>
    <property type="molecule type" value="Genomic_DNA"/>
</dbReference>
<dbReference type="Gene3D" id="3.40.50.12780">
    <property type="entry name" value="N-terminal domain of ligase-like"/>
    <property type="match status" value="1"/>
</dbReference>
<evidence type="ECO:0000256" key="9">
    <source>
        <dbReference type="ARBA" id="ARBA00024532"/>
    </source>
</evidence>
<evidence type="ECO:0000256" key="15">
    <source>
        <dbReference type="ARBA" id="ARBA00049139"/>
    </source>
</evidence>
<gene>
    <name evidence="18" type="ORF">GPM918_LOCUS11108</name>
    <name evidence="19" type="ORF">SRO942_LOCUS11109</name>
</gene>
<reference evidence="18" key="1">
    <citation type="submission" date="2021-02" db="EMBL/GenBank/DDBJ databases">
        <authorList>
            <person name="Nowell W R."/>
        </authorList>
    </citation>
    <scope>NUCLEOTIDE SEQUENCE</scope>
</reference>
<evidence type="ECO:0000256" key="11">
    <source>
        <dbReference type="ARBA" id="ARBA00024565"/>
    </source>
</evidence>
<dbReference type="InterPro" id="IPR000873">
    <property type="entry name" value="AMP-dep_synth/lig_dom"/>
</dbReference>
<evidence type="ECO:0000256" key="6">
    <source>
        <dbReference type="ARBA" id="ARBA00024469"/>
    </source>
</evidence>
<dbReference type="GO" id="GO:0005524">
    <property type="term" value="F:ATP binding"/>
    <property type="evidence" value="ECO:0007669"/>
    <property type="project" value="UniProtKB-KW"/>
</dbReference>
<dbReference type="CDD" id="cd05927">
    <property type="entry name" value="LC-FACS_euk"/>
    <property type="match status" value="1"/>
</dbReference>
<feature type="domain" description="AMP-dependent synthetase/ligase" evidence="17">
    <location>
        <begin position="131"/>
        <end position="537"/>
    </location>
</feature>
<evidence type="ECO:0000256" key="16">
    <source>
        <dbReference type="SAM" id="Phobius"/>
    </source>
</evidence>
<accession>A0A814CVD0</accession>
<comment type="catalytic activity">
    <reaction evidence="7">
        <text>a long-chain fatty acid + ATP + CoA = a long-chain fatty acyl-CoA + AMP + diphosphate</text>
        <dbReference type="Rhea" id="RHEA:15421"/>
        <dbReference type="ChEBI" id="CHEBI:30616"/>
        <dbReference type="ChEBI" id="CHEBI:33019"/>
        <dbReference type="ChEBI" id="CHEBI:57287"/>
        <dbReference type="ChEBI" id="CHEBI:57560"/>
        <dbReference type="ChEBI" id="CHEBI:83139"/>
        <dbReference type="ChEBI" id="CHEBI:456215"/>
        <dbReference type="EC" id="6.2.1.3"/>
    </reaction>
    <physiologicalReaction direction="left-to-right" evidence="7">
        <dbReference type="Rhea" id="RHEA:15422"/>
    </physiologicalReaction>
</comment>
<evidence type="ECO:0000313" key="19">
    <source>
        <dbReference type="EMBL" id="CAF3724441.1"/>
    </source>
</evidence>
<comment type="catalytic activity">
    <reaction evidence="15">
        <text>hexadecanoate + ATP + CoA = hexadecanoyl-CoA + AMP + diphosphate</text>
        <dbReference type="Rhea" id="RHEA:30751"/>
        <dbReference type="ChEBI" id="CHEBI:7896"/>
        <dbReference type="ChEBI" id="CHEBI:30616"/>
        <dbReference type="ChEBI" id="CHEBI:33019"/>
        <dbReference type="ChEBI" id="CHEBI:57287"/>
        <dbReference type="ChEBI" id="CHEBI:57379"/>
        <dbReference type="ChEBI" id="CHEBI:456215"/>
    </reaction>
    <physiologicalReaction direction="left-to-right" evidence="15">
        <dbReference type="Rhea" id="RHEA:30752"/>
    </physiologicalReaction>
</comment>
<evidence type="ECO:0000256" key="4">
    <source>
        <dbReference type="ARBA" id="ARBA00022832"/>
    </source>
</evidence>
<keyword evidence="3" id="KW-0547">Nucleotide-binding</keyword>
<dbReference type="Proteomes" id="UP000681722">
    <property type="component" value="Unassembled WGS sequence"/>
</dbReference>
<comment type="similarity">
    <text evidence="1">Belongs to the ATP-dependent AMP-binding enzyme family.</text>
</comment>
<organism evidence="18 20">
    <name type="scientific">Didymodactylos carnosus</name>
    <dbReference type="NCBI Taxonomy" id="1234261"/>
    <lineage>
        <taxon>Eukaryota</taxon>
        <taxon>Metazoa</taxon>
        <taxon>Spiralia</taxon>
        <taxon>Gnathifera</taxon>
        <taxon>Rotifera</taxon>
        <taxon>Eurotatoria</taxon>
        <taxon>Bdelloidea</taxon>
        <taxon>Philodinida</taxon>
        <taxon>Philodinidae</taxon>
        <taxon>Didymodactylos</taxon>
    </lineage>
</organism>
<evidence type="ECO:0000259" key="17">
    <source>
        <dbReference type="Pfam" id="PF00501"/>
    </source>
</evidence>
<keyword evidence="4" id="KW-0443">Lipid metabolism</keyword>
<dbReference type="PANTHER" id="PTHR43272:SF107">
    <property type="entry name" value="LONG-CHAIN-FATTY-ACID--COA LIGASE 5"/>
    <property type="match status" value="1"/>
</dbReference>
<dbReference type="PANTHER" id="PTHR43272">
    <property type="entry name" value="LONG-CHAIN-FATTY-ACID--COA LIGASE"/>
    <property type="match status" value="1"/>
</dbReference>
<keyword evidence="16" id="KW-0812">Transmembrane</keyword>
<keyword evidence="16" id="KW-0472">Membrane</keyword>
<keyword evidence="4" id="KW-0276">Fatty acid metabolism</keyword>
<name>A0A814CVD0_9BILA</name>
<evidence type="ECO:0000256" key="12">
    <source>
        <dbReference type="ARBA" id="ARBA00026113"/>
    </source>
</evidence>
<evidence type="ECO:0000256" key="10">
    <source>
        <dbReference type="ARBA" id="ARBA00024548"/>
    </source>
</evidence>
<evidence type="ECO:0000256" key="2">
    <source>
        <dbReference type="ARBA" id="ARBA00022598"/>
    </source>
</evidence>
<comment type="catalytic activity">
    <reaction evidence="9">
        <text>15-hydroxy-(5Z,8Z,11Z,13E)-eicosatetraenoate + ATP + CoA = 15-hydroxy-(5Z,8Z,11Z,13E)-eicosatetraenoyl-CoA + AMP + diphosphate</text>
        <dbReference type="Rhea" id="RHEA:52116"/>
        <dbReference type="ChEBI" id="CHEBI:30616"/>
        <dbReference type="ChEBI" id="CHEBI:33019"/>
        <dbReference type="ChEBI" id="CHEBI:57287"/>
        <dbReference type="ChEBI" id="CHEBI:78832"/>
        <dbReference type="ChEBI" id="CHEBI:136409"/>
        <dbReference type="ChEBI" id="CHEBI:456215"/>
    </reaction>
    <physiologicalReaction direction="left-to-right" evidence="9">
        <dbReference type="Rhea" id="RHEA:52117"/>
    </physiologicalReaction>
</comment>